<keyword evidence="2" id="KW-1185">Reference proteome</keyword>
<evidence type="ECO:0000313" key="1">
    <source>
        <dbReference type="EMBL" id="EKX61981.1"/>
    </source>
</evidence>
<evidence type="ECO:0000313" key="2">
    <source>
        <dbReference type="Proteomes" id="UP000010411"/>
    </source>
</evidence>
<dbReference type="EMBL" id="AEJC01000548">
    <property type="protein sequence ID" value="EKX61981.1"/>
    <property type="molecule type" value="Genomic_DNA"/>
</dbReference>
<comment type="caution">
    <text evidence="1">The sequence shown here is derived from an EMBL/GenBank/DDBJ whole genome shotgun (WGS) entry which is preliminary data.</text>
</comment>
<proteinExistence type="predicted"/>
<protein>
    <submittedName>
        <fullName evidence="1">Uncharacterized protein</fullName>
    </submittedName>
</protein>
<accession>L1KME7</accession>
<sequence>MPVRGSARGA</sequence>
<dbReference type="Proteomes" id="UP000010411">
    <property type="component" value="Unassembled WGS sequence"/>
</dbReference>
<organism evidence="1 2">
    <name type="scientific">Streptomyces ipomoeae 91-03</name>
    <dbReference type="NCBI Taxonomy" id="698759"/>
    <lineage>
        <taxon>Bacteria</taxon>
        <taxon>Bacillati</taxon>
        <taxon>Actinomycetota</taxon>
        <taxon>Actinomycetes</taxon>
        <taxon>Kitasatosporales</taxon>
        <taxon>Streptomycetaceae</taxon>
        <taxon>Streptomyces</taxon>
    </lineage>
</organism>
<name>L1KME7_9ACTN</name>
<feature type="non-terminal residue" evidence="1">
    <location>
        <position position="10"/>
    </location>
</feature>
<reference evidence="1 2" key="1">
    <citation type="submission" date="2012-11" db="EMBL/GenBank/DDBJ databases">
        <authorList>
            <person name="Huguet-Tapia J.C."/>
            <person name="Durkin A.S."/>
            <person name="Pettis G.S."/>
            <person name="Badger J.H."/>
        </authorList>
    </citation>
    <scope>NUCLEOTIDE SEQUENCE [LARGE SCALE GENOMIC DNA]</scope>
    <source>
        <strain evidence="1 2">91-03</strain>
    </source>
</reference>
<gene>
    <name evidence="1" type="ORF">STRIP9103_00706</name>
</gene>